<evidence type="ECO:0000256" key="2">
    <source>
        <dbReference type="ARBA" id="ARBA00006337"/>
    </source>
</evidence>
<evidence type="ECO:0000256" key="7">
    <source>
        <dbReference type="ARBA" id="ARBA00023122"/>
    </source>
</evidence>
<evidence type="ECO:0000313" key="14">
    <source>
        <dbReference type="EMBL" id="EFO81802.1"/>
    </source>
</evidence>
<dbReference type="HOGENOM" id="CLU_015237_4_0_0"/>
<comment type="caution">
    <text evidence="14">The sequence shown here is derived from an EMBL/GenBank/DDBJ whole genome shotgun (WGS) entry which is preliminary data.</text>
</comment>
<evidence type="ECO:0000256" key="1">
    <source>
        <dbReference type="ARBA" id="ARBA00004651"/>
    </source>
</evidence>
<keyword evidence="4 10" id="KW-0812">Transmembrane</keyword>
<evidence type="ECO:0000256" key="3">
    <source>
        <dbReference type="ARBA" id="ARBA00022475"/>
    </source>
</evidence>
<proteinExistence type="inferred from homology"/>
<dbReference type="InterPro" id="IPR000644">
    <property type="entry name" value="CBS_dom"/>
</dbReference>
<dbReference type="Pfam" id="PF03471">
    <property type="entry name" value="CorC_HlyC"/>
    <property type="match status" value="1"/>
</dbReference>
<evidence type="ECO:0008006" key="16">
    <source>
        <dbReference type="Google" id="ProtNLM"/>
    </source>
</evidence>
<feature type="transmembrane region" description="Helical" evidence="11">
    <location>
        <begin position="6"/>
        <end position="25"/>
    </location>
</feature>
<dbReference type="InterPro" id="IPR016169">
    <property type="entry name" value="FAD-bd_PCMH_sub2"/>
</dbReference>
<accession>E1IAM8</accession>
<evidence type="ECO:0000256" key="5">
    <source>
        <dbReference type="ARBA" id="ARBA00022737"/>
    </source>
</evidence>
<dbReference type="CDD" id="cd04590">
    <property type="entry name" value="CBS_pair_CorC_HlyC_assoc"/>
    <property type="match status" value="1"/>
</dbReference>
<comment type="subcellular location">
    <subcellularLocation>
        <location evidence="1">Cell membrane</location>
        <topology evidence="1">Multi-pass membrane protein</topology>
    </subcellularLocation>
</comment>
<dbReference type="PANTHER" id="PTHR43099:SF2">
    <property type="entry name" value="UPF0053 PROTEIN YRKA"/>
    <property type="match status" value="1"/>
</dbReference>
<feature type="transmembrane region" description="Helical" evidence="11">
    <location>
        <begin position="100"/>
        <end position="121"/>
    </location>
</feature>
<sequence length="432" mass="47339">MLELIIIVVLSLANGIFAATEIAMVSARRGRLEQRADDGSAGAATALKLQDDPNRFLSAVQVGITLIATLSGVFAGATLTAQLAPNLEALPVIGPYAVPLAQVLVVILVSYLSLVLGELVPKRLALQSAEAVASFMARPMSFLAWFSTPVITILTGSTNLILRLLGRANVEEERVTEEDIRALVREGAQGGTVEPQEQQFIESIFKFSDRAVRNIMTPRHDVEMLDADATLGEVIDELLASGYSRFPIYEETSDRIIGTVHVRDLLLLYRRQGDQALVREAIAPPLYVPENSRASALLATFRKDRRHMALVVSELGGIEGVVTLEDVLEEIVGEIGDEFDEAETPSVVMREDGSMLVEGSLNIDEVKQLLDEDDLPDEETFRFDTLAGFVISLMGKIPRTGDVINWNGWCFEIVDMDGLRVDKVLISKRQVH</sequence>
<evidence type="ECO:0000256" key="8">
    <source>
        <dbReference type="ARBA" id="ARBA00023136"/>
    </source>
</evidence>
<evidence type="ECO:0000256" key="6">
    <source>
        <dbReference type="ARBA" id="ARBA00022989"/>
    </source>
</evidence>
<dbReference type="Pfam" id="PF01595">
    <property type="entry name" value="CNNM"/>
    <property type="match status" value="1"/>
</dbReference>
<dbReference type="SUPFAM" id="SSF56176">
    <property type="entry name" value="FAD-binding/transporter-associated domain-like"/>
    <property type="match status" value="1"/>
</dbReference>
<dbReference type="eggNOG" id="COG1253">
    <property type="taxonomic scope" value="Bacteria"/>
</dbReference>
<dbReference type="SMART" id="SM01091">
    <property type="entry name" value="CorC_HlyC"/>
    <property type="match status" value="1"/>
</dbReference>
<evidence type="ECO:0000313" key="15">
    <source>
        <dbReference type="Proteomes" id="UP000054010"/>
    </source>
</evidence>
<dbReference type="InterPro" id="IPR044751">
    <property type="entry name" value="Ion_transp-like_CBS"/>
</dbReference>
<evidence type="ECO:0000256" key="11">
    <source>
        <dbReference type="SAM" id="Phobius"/>
    </source>
</evidence>
<keyword evidence="8 10" id="KW-0472">Membrane</keyword>
<gene>
    <name evidence="14" type="ORF">OSCT_0379</name>
</gene>
<dbReference type="Proteomes" id="UP000054010">
    <property type="component" value="Unassembled WGS sequence"/>
</dbReference>
<dbReference type="GO" id="GO:0050660">
    <property type="term" value="F:flavin adenine dinucleotide binding"/>
    <property type="evidence" value="ECO:0007669"/>
    <property type="project" value="InterPro"/>
</dbReference>
<evidence type="ECO:0000256" key="9">
    <source>
        <dbReference type="PROSITE-ProRule" id="PRU00703"/>
    </source>
</evidence>
<dbReference type="Gene3D" id="3.10.580.10">
    <property type="entry name" value="CBS-domain"/>
    <property type="match status" value="1"/>
</dbReference>
<dbReference type="InterPro" id="IPR046342">
    <property type="entry name" value="CBS_dom_sf"/>
</dbReference>
<keyword evidence="6 10" id="KW-1133">Transmembrane helix</keyword>
<dbReference type="Gene3D" id="3.30.465.10">
    <property type="match status" value="1"/>
</dbReference>
<feature type="domain" description="CNNM transmembrane" evidence="13">
    <location>
        <begin position="1"/>
        <end position="197"/>
    </location>
</feature>
<feature type="transmembrane region" description="Helical" evidence="11">
    <location>
        <begin position="56"/>
        <end position="80"/>
    </location>
</feature>
<feature type="domain" description="CBS" evidence="12">
    <location>
        <begin position="216"/>
        <end position="275"/>
    </location>
</feature>
<dbReference type="STRING" id="765420.OSCT_0379"/>
<keyword evidence="15" id="KW-1185">Reference proteome</keyword>
<dbReference type="SUPFAM" id="SSF54631">
    <property type="entry name" value="CBS-domain pair"/>
    <property type="match status" value="1"/>
</dbReference>
<dbReference type="Pfam" id="PF00571">
    <property type="entry name" value="CBS"/>
    <property type="match status" value="2"/>
</dbReference>
<dbReference type="AlphaFoldDB" id="E1IAM8"/>
<dbReference type="InterPro" id="IPR005170">
    <property type="entry name" value="Transptr-assoc_dom"/>
</dbReference>
<dbReference type="PANTHER" id="PTHR43099">
    <property type="entry name" value="UPF0053 PROTEIN YRKA"/>
    <property type="match status" value="1"/>
</dbReference>
<reference evidence="14 15" key="1">
    <citation type="journal article" date="2011" name="J. Bacteriol.">
        <title>Draft genome sequence of the anoxygenic filamentous phototrophic bacterium Oscillochloris trichoides subsp. DG-6.</title>
        <authorList>
            <person name="Kuznetsov B.B."/>
            <person name="Ivanovsky R.N."/>
            <person name="Keppen O.I."/>
            <person name="Sukhacheva M.V."/>
            <person name="Bumazhkin B.K."/>
            <person name="Patutina E.O."/>
            <person name="Beletsky A.V."/>
            <person name="Mardanov A.V."/>
            <person name="Baslerov R.V."/>
            <person name="Panteleeva A.N."/>
            <person name="Kolganova T.V."/>
            <person name="Ravin N.V."/>
            <person name="Skryabin K.G."/>
        </authorList>
    </citation>
    <scope>NUCLEOTIDE SEQUENCE [LARGE SCALE GENOMIC DNA]</scope>
    <source>
        <strain evidence="14 15">DG-6</strain>
    </source>
</reference>
<protein>
    <recommendedName>
        <fullName evidence="16">Hemolysin</fullName>
    </recommendedName>
</protein>
<evidence type="ECO:0000256" key="10">
    <source>
        <dbReference type="PROSITE-ProRule" id="PRU01193"/>
    </source>
</evidence>
<dbReference type="InterPro" id="IPR051676">
    <property type="entry name" value="UPF0053_domain"/>
</dbReference>
<evidence type="ECO:0000256" key="4">
    <source>
        <dbReference type="ARBA" id="ARBA00022692"/>
    </source>
</evidence>
<comment type="similarity">
    <text evidence="2">Belongs to the UPF0053 family.</text>
</comment>
<evidence type="ECO:0000259" key="13">
    <source>
        <dbReference type="PROSITE" id="PS51846"/>
    </source>
</evidence>
<dbReference type="FunFam" id="3.10.580.10:FF:000002">
    <property type="entry name" value="Magnesium/cobalt efflux protein CorC"/>
    <property type="match status" value="1"/>
</dbReference>
<keyword evidence="7 9" id="KW-0129">CBS domain</keyword>
<evidence type="ECO:0000259" key="12">
    <source>
        <dbReference type="PROSITE" id="PS51371"/>
    </source>
</evidence>
<feature type="domain" description="CBS" evidence="12">
    <location>
        <begin position="281"/>
        <end position="338"/>
    </location>
</feature>
<dbReference type="PROSITE" id="PS51846">
    <property type="entry name" value="CNNM"/>
    <property type="match status" value="1"/>
</dbReference>
<dbReference type="OrthoDB" id="9798188at2"/>
<dbReference type="SMART" id="SM00116">
    <property type="entry name" value="CBS"/>
    <property type="match status" value="2"/>
</dbReference>
<dbReference type="EMBL" id="ADVR01000005">
    <property type="protein sequence ID" value="EFO81802.1"/>
    <property type="molecule type" value="Genomic_DNA"/>
</dbReference>
<dbReference type="InterPro" id="IPR002550">
    <property type="entry name" value="CNNM"/>
</dbReference>
<feature type="transmembrane region" description="Helical" evidence="11">
    <location>
        <begin position="142"/>
        <end position="162"/>
    </location>
</feature>
<dbReference type="GO" id="GO:0005886">
    <property type="term" value="C:plasma membrane"/>
    <property type="evidence" value="ECO:0007669"/>
    <property type="project" value="UniProtKB-SubCell"/>
</dbReference>
<organism evidence="14 15">
    <name type="scientific">Oscillochloris trichoides DG-6</name>
    <dbReference type="NCBI Taxonomy" id="765420"/>
    <lineage>
        <taxon>Bacteria</taxon>
        <taxon>Bacillati</taxon>
        <taxon>Chloroflexota</taxon>
        <taxon>Chloroflexia</taxon>
        <taxon>Chloroflexales</taxon>
        <taxon>Chloroflexineae</taxon>
        <taxon>Oscillochloridaceae</taxon>
        <taxon>Oscillochloris</taxon>
    </lineage>
</organism>
<dbReference type="InterPro" id="IPR036318">
    <property type="entry name" value="FAD-bd_PCMH-like_sf"/>
</dbReference>
<keyword evidence="3" id="KW-1003">Cell membrane</keyword>
<name>E1IAM8_9CHLR</name>
<dbReference type="PROSITE" id="PS51371">
    <property type="entry name" value="CBS"/>
    <property type="match status" value="2"/>
</dbReference>
<keyword evidence="5" id="KW-0677">Repeat</keyword>